<accession>A0A376D7N0</accession>
<name>A0A376D7N0_9GAMM</name>
<reference evidence="1 2" key="1">
    <citation type="submission" date="2018-06" db="EMBL/GenBank/DDBJ databases">
        <authorList>
            <consortium name="Pathogen Informatics"/>
            <person name="Doyle S."/>
        </authorList>
    </citation>
    <scope>NUCLEOTIDE SEQUENCE [LARGE SCALE GENOMIC DNA]</scope>
    <source>
        <strain evidence="1 2">NCTC12121</strain>
    </source>
</reference>
<evidence type="ECO:0000313" key="1">
    <source>
        <dbReference type="EMBL" id="STC82771.1"/>
    </source>
</evidence>
<evidence type="ECO:0000313" key="2">
    <source>
        <dbReference type="Proteomes" id="UP000255248"/>
    </source>
</evidence>
<dbReference type="AlphaFoldDB" id="A0A376D7N0"/>
<protein>
    <submittedName>
        <fullName evidence="1">Uncharacterized protein</fullName>
    </submittedName>
</protein>
<organism evidence="1 2">
    <name type="scientific">Edwardsiella hoshinae</name>
    <dbReference type="NCBI Taxonomy" id="93378"/>
    <lineage>
        <taxon>Bacteria</taxon>
        <taxon>Pseudomonadati</taxon>
        <taxon>Pseudomonadota</taxon>
        <taxon>Gammaproteobacteria</taxon>
        <taxon>Enterobacterales</taxon>
        <taxon>Hafniaceae</taxon>
        <taxon>Edwardsiella</taxon>
    </lineage>
</organism>
<gene>
    <name evidence="1" type="ORF">NCTC12121_00120</name>
</gene>
<dbReference type="EMBL" id="UFXZ01000001">
    <property type="protein sequence ID" value="STC82771.1"/>
    <property type="molecule type" value="Genomic_DNA"/>
</dbReference>
<dbReference type="RefSeq" id="WP_024522724.1">
    <property type="nucleotide sequence ID" value="NZ_CP065626.1"/>
</dbReference>
<dbReference type="Proteomes" id="UP000255248">
    <property type="component" value="Unassembled WGS sequence"/>
</dbReference>
<proteinExistence type="predicted"/>
<sequence>MDELFVIEHCDYAYVCITDLIEALINNGLMDRVHAFSYVHRLIKGSELFPPLKVYRKPFNCLPFDEFQPVEPLDLKFILDELRDCAYRDAVSCSIIDYVNRKALIKRLDAVNVDHQKLFPPISQTQTRATNERVSSASKIAISALMERCGLPVATNMTKAADMLTAIAHEQGYSVMFSKDTVARWYQGAQGRKGKVA</sequence>